<dbReference type="WBParaSite" id="EEL_0000249201-mRNA-1">
    <property type="protein sequence ID" value="EEL_0000249201-mRNA-1"/>
    <property type="gene ID" value="EEL_0000249201"/>
</dbReference>
<protein>
    <submittedName>
        <fullName evidence="2">Uncharacterized protein</fullName>
    </submittedName>
</protein>
<proteinExistence type="predicted"/>
<organism evidence="1 2">
    <name type="scientific">Elaeophora elaphi</name>
    <dbReference type="NCBI Taxonomy" id="1147741"/>
    <lineage>
        <taxon>Eukaryota</taxon>
        <taxon>Metazoa</taxon>
        <taxon>Ecdysozoa</taxon>
        <taxon>Nematoda</taxon>
        <taxon>Chromadorea</taxon>
        <taxon>Rhabditida</taxon>
        <taxon>Spirurina</taxon>
        <taxon>Spiruromorpha</taxon>
        <taxon>Filarioidea</taxon>
        <taxon>Onchocercidae</taxon>
        <taxon>Elaeophora</taxon>
    </lineage>
</organism>
<evidence type="ECO:0000313" key="1">
    <source>
        <dbReference type="Proteomes" id="UP000050640"/>
    </source>
</evidence>
<sequence>MTICLIILIVEGSILNAGYKYIKRQTDRRNICGEFTLFVNGESLTMKPTVV</sequence>
<keyword evidence="1" id="KW-1185">Reference proteome</keyword>
<evidence type="ECO:0000313" key="2">
    <source>
        <dbReference type="WBParaSite" id="EEL_0000249201-mRNA-1"/>
    </source>
</evidence>
<name>A0A0R3RLY3_9BILA</name>
<accession>A0A0R3RLY3</accession>
<dbReference type="AlphaFoldDB" id="A0A0R3RLY3"/>
<dbReference type="Proteomes" id="UP000050640">
    <property type="component" value="Unplaced"/>
</dbReference>
<reference evidence="2" key="1">
    <citation type="submission" date="2017-02" db="UniProtKB">
        <authorList>
            <consortium name="WormBaseParasite"/>
        </authorList>
    </citation>
    <scope>IDENTIFICATION</scope>
</reference>